<dbReference type="Pfam" id="PF16987">
    <property type="entry name" value="KIX_2"/>
    <property type="match status" value="1"/>
</dbReference>
<gene>
    <name evidence="5" type="ORF">SEVIR_7G039700v2</name>
</gene>
<comment type="subcellular location">
    <subcellularLocation>
        <location evidence="1">Nucleus</location>
    </subcellularLocation>
</comment>
<feature type="region of interest" description="Disordered" evidence="3">
    <location>
        <begin position="474"/>
        <end position="495"/>
    </location>
</feature>
<dbReference type="PANTHER" id="PTHR33137:SF42">
    <property type="entry name" value="MEDIATOR COMPLEX SUBUNIT 15 KIX DOMAIN-CONTAINING PROTEIN"/>
    <property type="match status" value="1"/>
</dbReference>
<name>A0A4U6TKK2_SETVI</name>
<feature type="region of interest" description="Disordered" evidence="3">
    <location>
        <begin position="559"/>
        <end position="586"/>
    </location>
</feature>
<evidence type="ECO:0000313" key="6">
    <source>
        <dbReference type="Proteomes" id="UP000298652"/>
    </source>
</evidence>
<dbReference type="Gene3D" id="1.10.246.20">
    <property type="entry name" value="Coactivator CBP, KIX domain"/>
    <property type="match status" value="1"/>
</dbReference>
<dbReference type="InterPro" id="IPR036529">
    <property type="entry name" value="KIX_dom_sf"/>
</dbReference>
<evidence type="ECO:0000256" key="3">
    <source>
        <dbReference type="SAM" id="MobiDB-lite"/>
    </source>
</evidence>
<reference evidence="5" key="1">
    <citation type="submission" date="2019-03" db="EMBL/GenBank/DDBJ databases">
        <title>WGS assembly of Setaria viridis.</title>
        <authorList>
            <person name="Huang P."/>
            <person name="Jenkins J."/>
            <person name="Grimwood J."/>
            <person name="Barry K."/>
            <person name="Healey A."/>
            <person name="Mamidi S."/>
            <person name="Sreedasyam A."/>
            <person name="Shu S."/>
            <person name="Feldman M."/>
            <person name="Wu J."/>
            <person name="Yu Y."/>
            <person name="Chen C."/>
            <person name="Johnson J."/>
            <person name="Rokhsar D."/>
            <person name="Baxter I."/>
            <person name="Schmutz J."/>
            <person name="Brutnell T."/>
            <person name="Kellogg E."/>
        </authorList>
    </citation>
    <scope>NUCLEOTIDE SEQUENCE [LARGE SCALE GENOMIC DNA]</scope>
</reference>
<evidence type="ECO:0000259" key="4">
    <source>
        <dbReference type="Pfam" id="PF16987"/>
    </source>
</evidence>
<proteinExistence type="predicted"/>
<feature type="compositionally biased region" description="Polar residues" evidence="3">
    <location>
        <begin position="559"/>
        <end position="577"/>
    </location>
</feature>
<dbReference type="InterPro" id="IPR044661">
    <property type="entry name" value="MED15a/b/c-like"/>
</dbReference>
<protein>
    <recommendedName>
        <fullName evidence="4">Mediator complex subunit 15 KIX domain-containing protein</fullName>
    </recommendedName>
</protein>
<dbReference type="GO" id="GO:0031490">
    <property type="term" value="F:chromatin DNA binding"/>
    <property type="evidence" value="ECO:0007669"/>
    <property type="project" value="InterPro"/>
</dbReference>
<feature type="domain" description="Mediator complex subunit 15 KIX" evidence="4">
    <location>
        <begin position="12"/>
        <end position="86"/>
    </location>
</feature>
<keyword evidence="6" id="KW-1185">Reference proteome</keyword>
<dbReference type="AlphaFoldDB" id="A0A4U6TKK2"/>
<dbReference type="PANTHER" id="PTHR33137">
    <property type="entry name" value="MEDIATOR OF RNA POLYMERASE II TRANSCRIPTION SUBUNIT 15A-RELATED"/>
    <property type="match status" value="1"/>
</dbReference>
<evidence type="ECO:0000256" key="1">
    <source>
        <dbReference type="ARBA" id="ARBA00004123"/>
    </source>
</evidence>
<dbReference type="GO" id="GO:0003713">
    <property type="term" value="F:transcription coactivator activity"/>
    <property type="evidence" value="ECO:0007669"/>
    <property type="project" value="InterPro"/>
</dbReference>
<dbReference type="GO" id="GO:0005634">
    <property type="term" value="C:nucleus"/>
    <property type="evidence" value="ECO:0007669"/>
    <property type="project" value="UniProtKB-SubCell"/>
</dbReference>
<evidence type="ECO:0000256" key="2">
    <source>
        <dbReference type="ARBA" id="ARBA00023242"/>
    </source>
</evidence>
<dbReference type="InterPro" id="IPR036546">
    <property type="entry name" value="MED15_KIX"/>
</dbReference>
<dbReference type="Gramene" id="TKW03048">
    <property type="protein sequence ID" value="TKW03048"/>
    <property type="gene ID" value="SEVIR_7G039700v2"/>
</dbReference>
<sequence>MQDGAAAGGMRPWRQDLDSLLRPRVIDTIARKLAQVYHGQLDSTQDLNRVAASFENKVFHEANSKGDYLRRISVRLVSLKQKQKQKLLQRISGHQQQIQAGSDTRQINAVHAIHGGNSSITAMPQVTSMMSTHGRQSSQLQSLPMTPPGSGLVPNQHVSYPFAPNMHVNVKQEQLEATGKPDQILNSCHASISPFASGVQLSQQMVQSVASQNLKQLALQMQPTNFSGGNPISTAHQQRQPLDQSNVQEQMMANQQGLGFNQQQDRLKYQILVEQQANVTTTNNSHPGAQNNQPGITVGFRSTLKMHEQEALNEHIKMEPQPVSLLQPLITVSQQNSSFCTIPQTLATMGRAGEVDWREDMFQQIKPLKDAHLSELTELNQVLHVPKLTEKQFESLPKDKAGQYIFRVNLKKRTTLVLNFLLLEKCNIPDNYRGQFSMFLKSIKDLVGYYRRSKNRMMDARDKPQIFHGQPQIINLSGDQAPSGGGPSHQKQQEQLVHSQLRENIISTTSAAQEMNHNHLFGVARSCFPEKSRGSLQSLPIDKHQDCCTPTPSAISKSGVLNVSSPSASLKSTTPSPDATPGAAKAEASSSVSVKFTLPSPVTRSGVVKVSSSYASVNSTLPSAITESATIQAATPCASANSALPSPFAKSGVIEATSSVTNSGCAPFALPCPSMHSTSSEDIESLYALLLQDNSDPSGAQAAVGGTAIKAVNVSKQVTTTKPIMQASPIQAETADHQAEDNLHPRSEIPVAKKPIDRLLDAVRTSSPSMLCSAANSVYSVLNMNDYVPPREIDAFQYSQQGGSNTVNKMKRVFESTSLCSESAPLGSMDGSCMTFDWTISEAEYSAERGAKRQKVQNAKDTLLDEINSVNNMLLDTFISIAQDNGTDGMASGNGGTLIELFYTAISLTPDLASLFATSGMSIVMPVKVLVPVDYPRSSPVLVCDQGDEQMSSVGCRKRFSEISGAADVAFRRTLYGLQEPMSVVDMARAWDASVRRSIVDFAQRHGGGMFSSRYGEWTWC</sequence>
<keyword evidence="2" id="KW-0539">Nucleus</keyword>
<dbReference type="Proteomes" id="UP000298652">
    <property type="component" value="Chromosome 7"/>
</dbReference>
<dbReference type="EMBL" id="CM016558">
    <property type="protein sequence ID" value="TKW03048.1"/>
    <property type="molecule type" value="Genomic_DNA"/>
</dbReference>
<accession>A0A4U6TKK2</accession>
<evidence type="ECO:0000313" key="5">
    <source>
        <dbReference type="EMBL" id="TKW03048.1"/>
    </source>
</evidence>
<dbReference type="OMA" id="WREEIFQ"/>
<organism evidence="5 6">
    <name type="scientific">Setaria viridis</name>
    <name type="common">Green bristlegrass</name>
    <name type="synonym">Setaria italica subsp. viridis</name>
    <dbReference type="NCBI Taxonomy" id="4556"/>
    <lineage>
        <taxon>Eukaryota</taxon>
        <taxon>Viridiplantae</taxon>
        <taxon>Streptophyta</taxon>
        <taxon>Embryophyta</taxon>
        <taxon>Tracheophyta</taxon>
        <taxon>Spermatophyta</taxon>
        <taxon>Magnoliopsida</taxon>
        <taxon>Liliopsida</taxon>
        <taxon>Poales</taxon>
        <taxon>Poaceae</taxon>
        <taxon>PACMAD clade</taxon>
        <taxon>Panicoideae</taxon>
        <taxon>Panicodae</taxon>
        <taxon>Paniceae</taxon>
        <taxon>Cenchrinae</taxon>
        <taxon>Setaria</taxon>
    </lineage>
</organism>